<evidence type="ECO:0000313" key="13">
    <source>
        <dbReference type="EMBL" id="CEL55785.1"/>
    </source>
</evidence>
<gene>
    <name evidence="13" type="ORF">RSOLAG1IB_01797</name>
</gene>
<evidence type="ECO:0000256" key="5">
    <source>
        <dbReference type="ARBA" id="ARBA00022478"/>
    </source>
</evidence>
<comment type="function">
    <text evidence="8 9">DNA-dependent RNA polymerase catalyzes the transcription of DNA into RNA using the four ribonucleoside triphosphates as substrates. Specific core component of RNA polymerase III which synthesizes small RNAs, such as 5S rRNA and tRNAs.</text>
</comment>
<feature type="domain" description="RNA polymerase III Rpc82 C -terminal" evidence="10">
    <location>
        <begin position="191"/>
        <end position="347"/>
    </location>
</feature>
<keyword evidence="5 9" id="KW-0240">DNA-directed RNA polymerase</keyword>
<name>A0A0B7FDU8_THACB</name>
<dbReference type="PANTHER" id="PTHR12949:SF0">
    <property type="entry name" value="DNA-DIRECTED RNA POLYMERASE III SUBUNIT RPC3"/>
    <property type="match status" value="1"/>
</dbReference>
<protein>
    <recommendedName>
        <fullName evidence="4 9">DNA-directed RNA polymerase III subunit RPC3</fullName>
        <shortName evidence="9">RNA polymerase III subunit C3</shortName>
    </recommendedName>
</protein>
<dbReference type="GO" id="GO:0006351">
    <property type="term" value="P:DNA-templated transcription"/>
    <property type="evidence" value="ECO:0007669"/>
    <property type="project" value="InterPro"/>
</dbReference>
<evidence type="ECO:0000256" key="3">
    <source>
        <dbReference type="ARBA" id="ARBA00011206"/>
    </source>
</evidence>
<dbReference type="InterPro" id="IPR013197">
    <property type="entry name" value="RNA_pol_III_RPC82-rel_HTH"/>
</dbReference>
<keyword evidence="13" id="KW-0548">Nucleotidyltransferase</keyword>
<feature type="domain" description="DNA-directed RNA polymerase III subunit RPC3 winged-helix" evidence="12">
    <location>
        <begin position="406"/>
        <end position="482"/>
    </location>
</feature>
<comment type="subcellular location">
    <subcellularLocation>
        <location evidence="1 9">Nucleus</location>
    </subcellularLocation>
</comment>
<evidence type="ECO:0000256" key="9">
    <source>
        <dbReference type="RuleBase" id="RU367076"/>
    </source>
</evidence>
<proteinExistence type="inferred from homology"/>
<evidence type="ECO:0000259" key="11">
    <source>
        <dbReference type="Pfam" id="PF08221"/>
    </source>
</evidence>
<accession>A0A0B7FDU8</accession>
<evidence type="ECO:0000256" key="7">
    <source>
        <dbReference type="ARBA" id="ARBA00023242"/>
    </source>
</evidence>
<keyword evidence="7 9" id="KW-0539">Nucleus</keyword>
<evidence type="ECO:0000256" key="4">
    <source>
        <dbReference type="ARBA" id="ARBA00016689"/>
    </source>
</evidence>
<organism evidence="13 14">
    <name type="scientific">Thanatephorus cucumeris (strain AG1-IB / isolate 7/3/14)</name>
    <name type="common">Lettuce bottom rot fungus</name>
    <name type="synonym">Rhizoctonia solani</name>
    <dbReference type="NCBI Taxonomy" id="1108050"/>
    <lineage>
        <taxon>Eukaryota</taxon>
        <taxon>Fungi</taxon>
        <taxon>Dikarya</taxon>
        <taxon>Basidiomycota</taxon>
        <taxon>Agaricomycotina</taxon>
        <taxon>Agaricomycetes</taxon>
        <taxon>Cantharellales</taxon>
        <taxon>Ceratobasidiaceae</taxon>
        <taxon>Rhizoctonia</taxon>
        <taxon>Rhizoctonia solani AG-1</taxon>
    </lineage>
</organism>
<dbReference type="STRING" id="1108050.A0A0B7FDU8"/>
<dbReference type="InterPro" id="IPR039748">
    <property type="entry name" value="RPC3"/>
</dbReference>
<keyword evidence="13" id="KW-0808">Transferase</keyword>
<dbReference type="SUPFAM" id="SSF46785">
    <property type="entry name" value="Winged helix' DNA-binding domain"/>
    <property type="match status" value="1"/>
</dbReference>
<evidence type="ECO:0000256" key="1">
    <source>
        <dbReference type="ARBA" id="ARBA00004123"/>
    </source>
</evidence>
<keyword evidence="14" id="KW-1185">Reference proteome</keyword>
<evidence type="ECO:0000259" key="10">
    <source>
        <dbReference type="Pfam" id="PF05645"/>
    </source>
</evidence>
<reference evidence="13 14" key="1">
    <citation type="submission" date="2014-11" db="EMBL/GenBank/DDBJ databases">
        <authorList>
            <person name="Wibberg Daniel"/>
        </authorList>
    </citation>
    <scope>NUCLEOTIDE SEQUENCE [LARGE SCALE GENOMIC DNA]</scope>
    <source>
        <strain evidence="13">Rhizoctonia solani AG1-IB 7/3/14</strain>
    </source>
</reference>
<dbReference type="Pfam" id="PF22536">
    <property type="entry name" value="WHD_POLR3C"/>
    <property type="match status" value="1"/>
</dbReference>
<comment type="similarity">
    <text evidence="2 9">Belongs to the RNA polymerase beta chain family.</text>
</comment>
<dbReference type="Pfam" id="PF05645">
    <property type="entry name" value="RNA_pol_Rpc82"/>
    <property type="match status" value="1"/>
</dbReference>
<dbReference type="InterPro" id="IPR008806">
    <property type="entry name" value="RNA_pol_III_Rpc82_C"/>
</dbReference>
<dbReference type="OrthoDB" id="272392at2759"/>
<dbReference type="InterPro" id="IPR036388">
    <property type="entry name" value="WH-like_DNA-bd_sf"/>
</dbReference>
<dbReference type="GO" id="GO:0005666">
    <property type="term" value="C:RNA polymerase III complex"/>
    <property type="evidence" value="ECO:0007669"/>
    <property type="project" value="UniProtKB-UniRule"/>
</dbReference>
<keyword evidence="6 9" id="KW-0804">Transcription</keyword>
<feature type="domain" description="RNA polymerase III subunit RPC82-related helix-turn-helix" evidence="11">
    <location>
        <begin position="35"/>
        <end position="91"/>
    </location>
</feature>
<comment type="subunit">
    <text evidence="3 9">Component of the RNA polymerase III (Pol III) complex consisting of 17 subunits.</text>
</comment>
<dbReference type="AlphaFoldDB" id="A0A0B7FDU8"/>
<sequence length="576" mass="64330">MELYSYFGRLAESPRPRDSRENLKQAMAGKETARLCEKIIYSHFGPVAGKVAGTLLNRGRLQLPTLIRFTGLKPSLVRASLIALIQHNLVWHAEDTVEGEVVEIDWEECIARQRFGKILAIAKEKFGVQGQEIISIILDHGKLRLPEILRLLNKSDNQKESEAYTEVALELLTSSHLRVSTPASHLSPRDKLIRYEAEERKKHVGIVAPKDARQFRITAEVRIRREREEAEAPSVGLIKRKAKNKEGGSGRTKKRQIVEEDAIDPEAYLKVNYAKFNIHIRNQLIVAAAREKYNEEAATVLKAVLQVCEPKMTHLDEIRSDPVPTNQISQHVPENTHLERGLYLKGSGSGTSVIREFVSILSCADNPTPWGVASAFLSISGGGGGGGGKVAVEFEAISKRLKRGVVEGAVRDRWGDHACRILRVLDEKGKLHEDHIAKIAMLAPNDVRVLINTLNTANIVALQEVPKSADRQPARTIYLWYIDSARANATVLASLHGTLANIVERLGIEKERVQSIIDKRDRSDIAGDESRLNRGEREDLKEWETKRDKLLVLAHRAEEAAFVLGVLPSVFDPETK</sequence>
<evidence type="ECO:0000256" key="6">
    <source>
        <dbReference type="ARBA" id="ARBA00023163"/>
    </source>
</evidence>
<evidence type="ECO:0000256" key="2">
    <source>
        <dbReference type="ARBA" id="ARBA00006835"/>
    </source>
</evidence>
<dbReference type="Proteomes" id="UP000059188">
    <property type="component" value="Unassembled WGS sequence"/>
</dbReference>
<evidence type="ECO:0000259" key="12">
    <source>
        <dbReference type="Pfam" id="PF22536"/>
    </source>
</evidence>
<dbReference type="Pfam" id="PF08221">
    <property type="entry name" value="HTH_9"/>
    <property type="match status" value="1"/>
</dbReference>
<dbReference type="PANTHER" id="PTHR12949">
    <property type="entry name" value="RNA POLYMERASE III DNA DIRECTED -RELATED"/>
    <property type="match status" value="1"/>
</dbReference>
<dbReference type="InterPro" id="IPR055207">
    <property type="entry name" value="POLR3C_WHD"/>
</dbReference>
<dbReference type="Gene3D" id="1.10.10.10">
    <property type="entry name" value="Winged helix-like DNA-binding domain superfamily/Winged helix DNA-binding domain"/>
    <property type="match status" value="4"/>
</dbReference>
<dbReference type="GO" id="GO:0016779">
    <property type="term" value="F:nucleotidyltransferase activity"/>
    <property type="evidence" value="ECO:0007669"/>
    <property type="project" value="UniProtKB-KW"/>
</dbReference>
<dbReference type="EMBL" id="LN679101">
    <property type="protein sequence ID" value="CEL55785.1"/>
    <property type="molecule type" value="Genomic_DNA"/>
</dbReference>
<dbReference type="GO" id="GO:0003697">
    <property type="term" value="F:single-stranded DNA binding"/>
    <property type="evidence" value="ECO:0007669"/>
    <property type="project" value="UniProtKB-UniRule"/>
</dbReference>
<evidence type="ECO:0000256" key="8">
    <source>
        <dbReference type="ARBA" id="ARBA00025127"/>
    </source>
</evidence>
<evidence type="ECO:0000313" key="14">
    <source>
        <dbReference type="Proteomes" id="UP000059188"/>
    </source>
</evidence>
<dbReference type="InterPro" id="IPR036390">
    <property type="entry name" value="WH_DNA-bd_sf"/>
</dbReference>